<dbReference type="Pfam" id="PF01663">
    <property type="entry name" value="Phosphodiest"/>
    <property type="match status" value="1"/>
</dbReference>
<dbReference type="AlphaFoldDB" id="A0A2U3QDQ2"/>
<dbReference type="Proteomes" id="UP000245125">
    <property type="component" value="Unassembled WGS sequence"/>
</dbReference>
<dbReference type="OrthoDB" id="9779418at2"/>
<evidence type="ECO:0000313" key="2">
    <source>
        <dbReference type="Proteomes" id="UP000245125"/>
    </source>
</evidence>
<dbReference type="SUPFAM" id="SSF53649">
    <property type="entry name" value="Alkaline phosphatase-like"/>
    <property type="match status" value="2"/>
</dbReference>
<reference evidence="2" key="1">
    <citation type="submission" date="2018-03" db="EMBL/GenBank/DDBJ databases">
        <authorList>
            <person name="Zecchin S."/>
        </authorList>
    </citation>
    <scope>NUCLEOTIDE SEQUENCE [LARGE SCALE GENOMIC DNA]</scope>
</reference>
<dbReference type="EMBL" id="OUUY01000001">
    <property type="protein sequence ID" value="SPP99470.1"/>
    <property type="molecule type" value="Genomic_DNA"/>
</dbReference>
<dbReference type="InterPro" id="IPR002591">
    <property type="entry name" value="Phosphodiest/P_Trfase"/>
</dbReference>
<organism evidence="1 2">
    <name type="scientific">Candidatus Sulfobium mesophilum</name>
    <dbReference type="NCBI Taxonomy" id="2016548"/>
    <lineage>
        <taxon>Bacteria</taxon>
        <taxon>Pseudomonadati</taxon>
        <taxon>Nitrospirota</taxon>
        <taxon>Nitrospiria</taxon>
        <taxon>Nitrospirales</taxon>
        <taxon>Nitrospiraceae</taxon>
        <taxon>Candidatus Sulfobium</taxon>
    </lineage>
</organism>
<dbReference type="Gene3D" id="3.40.720.10">
    <property type="entry name" value="Alkaline Phosphatase, subunit A"/>
    <property type="match status" value="2"/>
</dbReference>
<name>A0A2U3QDQ2_9BACT</name>
<sequence length="536" mass="60003">MSSVNKVLFLGMDAGNKFLIQEWAADGILPTFRSLLNRGLVGDTMSLEGFYEGSTWPSFYTGVTPAQHGIHSLIQLTPGTYKFEHIRPGDFVKCDPFWNHLSRAGKRVAVFDIPLSGISEELNGIQMIEWGCHDGVYGFHTRPEHLKHDVLERFGPHPLIRSCDSFGWTQKEFPAFRNLLVQGARLKGELTKHYLKQGSWDFFGQVFSEGHCAGHQCWHLHDQRQIASITQSASVTEDPILDVYIAIDTAIGEILAHIDPETIVIFLAGHRMAHYFGLQFLLPDVLCRLKVARTPMEVTAEKPPDTVDKLEAVLTWGWRHTPKSVRARLQSLRRNLRGWIDVHQGRPSPMFFGIEPRKSECFLMHNGASVCGIRLNVAGREPEGLLQPGEEAEVFCDQLAQDLMDIVDLDTGKPAVKSVKRCSELYRGKYLDHLPDLLVEWNDEKRVGNTVTGTLDGARVRLFSDKIGVVEGANTYCRSGDHRPEGLFIAFGPGIKPGRMKRTVSIMDFAPTFADLLGVKLPLSDGAPITEILKAR</sequence>
<keyword evidence="2" id="KW-1185">Reference proteome</keyword>
<protein>
    <submittedName>
        <fullName evidence="1">Type I phosphodiesterase/nucleotide pyrophosphatase</fullName>
    </submittedName>
</protein>
<gene>
    <name evidence="1" type="ORF">NBG4_10004</name>
</gene>
<evidence type="ECO:0000313" key="1">
    <source>
        <dbReference type="EMBL" id="SPP99470.1"/>
    </source>
</evidence>
<proteinExistence type="predicted"/>
<dbReference type="InterPro" id="IPR017850">
    <property type="entry name" value="Alkaline_phosphatase_core_sf"/>
</dbReference>
<accession>A0A2U3QDQ2</accession>